<dbReference type="InterPro" id="IPR008922">
    <property type="entry name" value="Di-copper_centre_dom_sf"/>
</dbReference>
<organism evidence="3 4">
    <name type="scientific">Seiridium unicorne</name>
    <dbReference type="NCBI Taxonomy" id="138068"/>
    <lineage>
        <taxon>Eukaryota</taxon>
        <taxon>Fungi</taxon>
        <taxon>Dikarya</taxon>
        <taxon>Ascomycota</taxon>
        <taxon>Pezizomycotina</taxon>
        <taxon>Sordariomycetes</taxon>
        <taxon>Xylariomycetidae</taxon>
        <taxon>Amphisphaeriales</taxon>
        <taxon>Sporocadaceae</taxon>
        <taxon>Seiridium</taxon>
    </lineage>
</organism>
<evidence type="ECO:0000259" key="2">
    <source>
        <dbReference type="PROSITE" id="PS00498"/>
    </source>
</evidence>
<gene>
    <name evidence="3" type="ORF">SUNI508_03168</name>
</gene>
<accession>A0ABR2VDP9</accession>
<dbReference type="PROSITE" id="PS00498">
    <property type="entry name" value="TYROSINASE_2"/>
    <property type="match status" value="1"/>
</dbReference>
<evidence type="ECO:0000313" key="3">
    <source>
        <dbReference type="EMBL" id="KAK9425028.1"/>
    </source>
</evidence>
<comment type="caution">
    <text evidence="3">The sequence shown here is derived from an EMBL/GenBank/DDBJ whole genome shotgun (WGS) entry which is preliminary data.</text>
</comment>
<dbReference type="Gene3D" id="1.10.1280.10">
    <property type="entry name" value="Di-copper center containing domain from catechol oxidase"/>
    <property type="match status" value="2"/>
</dbReference>
<dbReference type="InterPro" id="IPR002227">
    <property type="entry name" value="Tyrosinase_Cu-bd"/>
</dbReference>
<proteinExistence type="predicted"/>
<feature type="chain" id="PRO_5046342162" description="Tyrosinase copper-binding domain-containing protein" evidence="1">
    <location>
        <begin position="21"/>
        <end position="329"/>
    </location>
</feature>
<dbReference type="SUPFAM" id="SSF48056">
    <property type="entry name" value="Di-copper centre-containing domain"/>
    <property type="match status" value="1"/>
</dbReference>
<feature type="signal peptide" evidence="1">
    <location>
        <begin position="1"/>
        <end position="20"/>
    </location>
</feature>
<feature type="domain" description="Tyrosinase copper-binding" evidence="2">
    <location>
        <begin position="179"/>
        <end position="190"/>
    </location>
</feature>
<evidence type="ECO:0000313" key="4">
    <source>
        <dbReference type="Proteomes" id="UP001408356"/>
    </source>
</evidence>
<reference evidence="3 4" key="1">
    <citation type="journal article" date="2024" name="J. Plant Pathol.">
        <title>Sequence and assembly of the genome of Seiridium unicorne, isolate CBS 538.82, causal agent of cypress canker disease.</title>
        <authorList>
            <person name="Scali E."/>
            <person name="Rocca G.D."/>
            <person name="Danti R."/>
            <person name="Garbelotto M."/>
            <person name="Barberini S."/>
            <person name="Baroncelli R."/>
            <person name="Emiliani G."/>
        </authorList>
    </citation>
    <scope>NUCLEOTIDE SEQUENCE [LARGE SCALE GENOMIC DNA]</scope>
    <source>
        <strain evidence="3 4">BM-138-508</strain>
    </source>
</reference>
<protein>
    <recommendedName>
        <fullName evidence="2">Tyrosinase copper-binding domain-containing protein</fullName>
    </recommendedName>
</protein>
<keyword evidence="1" id="KW-0732">Signal</keyword>
<dbReference type="Proteomes" id="UP001408356">
    <property type="component" value="Unassembled WGS sequence"/>
</dbReference>
<dbReference type="Pfam" id="PF00264">
    <property type="entry name" value="Tyrosinase"/>
    <property type="match status" value="1"/>
</dbReference>
<dbReference type="EMBL" id="JARVKF010000024">
    <property type="protein sequence ID" value="KAK9425028.1"/>
    <property type="molecule type" value="Genomic_DNA"/>
</dbReference>
<sequence length="329" mass="36067">MTSPIRRALFLLAVISAVSAYPAMRDSSLCTEIRQRVPWSNLAKEEKDSHIQADLCLINSPSKGDIPGAVTRWDDLQWPHVVQTDSVHIVTAPERLIKDERGYTGRMPYADPLSSKLSLGSCPGYWDDTADNGKMLESDMWSAEYFGGDGTGEGNCVETGPFTSLTLRWMSDPTLRPDDPGFYLHHSWLDKIWWEWQALDLPARLTDMGGPNTPGAGAFPGGGGGRGFPGFPGNGSFPGGNGSFPFPGGPGGGGKQSEISPIIGSASNYVRAIPWKWKRNGARIHRLYWRRPKHHNTEPRLFMAEIFPNITMAGVMDIGGDVISSEYLD</sequence>
<name>A0ABR2VDP9_9PEZI</name>
<keyword evidence="4" id="KW-1185">Reference proteome</keyword>
<evidence type="ECO:0000256" key="1">
    <source>
        <dbReference type="SAM" id="SignalP"/>
    </source>
</evidence>